<organism evidence="2 3">
    <name type="scientific">Portunus trituberculatus</name>
    <name type="common">Swimming crab</name>
    <name type="synonym">Neptunus trituberculatus</name>
    <dbReference type="NCBI Taxonomy" id="210409"/>
    <lineage>
        <taxon>Eukaryota</taxon>
        <taxon>Metazoa</taxon>
        <taxon>Ecdysozoa</taxon>
        <taxon>Arthropoda</taxon>
        <taxon>Crustacea</taxon>
        <taxon>Multicrustacea</taxon>
        <taxon>Malacostraca</taxon>
        <taxon>Eumalacostraca</taxon>
        <taxon>Eucarida</taxon>
        <taxon>Decapoda</taxon>
        <taxon>Pleocyemata</taxon>
        <taxon>Brachyura</taxon>
        <taxon>Eubrachyura</taxon>
        <taxon>Portunoidea</taxon>
        <taxon>Portunidae</taxon>
        <taxon>Portuninae</taxon>
        <taxon>Portunus</taxon>
    </lineage>
</organism>
<feature type="chain" id="PRO_5023004584" description="Secreted protein" evidence="1">
    <location>
        <begin position="16"/>
        <end position="103"/>
    </location>
</feature>
<keyword evidence="1" id="KW-0732">Signal</keyword>
<dbReference type="EMBL" id="VSRR010142262">
    <property type="protein sequence ID" value="MPD04685.1"/>
    <property type="molecule type" value="Genomic_DNA"/>
</dbReference>
<reference evidence="2 3" key="1">
    <citation type="submission" date="2019-05" db="EMBL/GenBank/DDBJ databases">
        <title>Another draft genome of Portunus trituberculatus and its Hox gene families provides insights of decapod evolution.</title>
        <authorList>
            <person name="Jeong J.-H."/>
            <person name="Song I."/>
            <person name="Kim S."/>
            <person name="Choi T."/>
            <person name="Kim D."/>
            <person name="Ryu S."/>
            <person name="Kim W."/>
        </authorList>
    </citation>
    <scope>NUCLEOTIDE SEQUENCE [LARGE SCALE GENOMIC DNA]</scope>
    <source>
        <tissue evidence="2">Muscle</tissue>
    </source>
</reference>
<dbReference type="Proteomes" id="UP000324222">
    <property type="component" value="Unassembled WGS sequence"/>
</dbReference>
<name>A0A5B7KJC3_PORTR</name>
<keyword evidence="3" id="KW-1185">Reference proteome</keyword>
<dbReference type="AlphaFoldDB" id="A0A5B7KJC3"/>
<evidence type="ECO:0000313" key="2">
    <source>
        <dbReference type="EMBL" id="MPD04685.1"/>
    </source>
</evidence>
<gene>
    <name evidence="2" type="ORF">E2C01_100388</name>
</gene>
<evidence type="ECO:0008006" key="4">
    <source>
        <dbReference type="Google" id="ProtNLM"/>
    </source>
</evidence>
<sequence length="103" mass="11487">MIFFHSISVLPSLSAFSFHSCSKLEGFPGERHTLLLDGIRVSVAFTTLPLPSMITLSKTRVQNSHGRKGSGFAFRRSQYSDAVTVPCCRQEKTVVWLIVFLNP</sequence>
<accession>A0A5B7KJC3</accession>
<proteinExistence type="predicted"/>
<comment type="caution">
    <text evidence="2">The sequence shown here is derived from an EMBL/GenBank/DDBJ whole genome shotgun (WGS) entry which is preliminary data.</text>
</comment>
<evidence type="ECO:0000313" key="3">
    <source>
        <dbReference type="Proteomes" id="UP000324222"/>
    </source>
</evidence>
<feature type="signal peptide" evidence="1">
    <location>
        <begin position="1"/>
        <end position="15"/>
    </location>
</feature>
<evidence type="ECO:0000256" key="1">
    <source>
        <dbReference type="SAM" id="SignalP"/>
    </source>
</evidence>
<protein>
    <recommendedName>
        <fullName evidence="4">Secreted protein</fullName>
    </recommendedName>
</protein>